<evidence type="ECO:0000313" key="4">
    <source>
        <dbReference type="Proteomes" id="UP000002028"/>
    </source>
</evidence>
<dbReference type="PANTHER" id="PTHR46825">
    <property type="entry name" value="D-ALANYL-D-ALANINE-CARBOXYPEPTIDASE/ENDOPEPTIDASE AMPH"/>
    <property type="match status" value="1"/>
</dbReference>
<proteinExistence type="predicted"/>
<feature type="chain" id="PRO_5003033780" evidence="1">
    <location>
        <begin position="22"/>
        <end position="398"/>
    </location>
</feature>
<dbReference type="InterPro" id="IPR012338">
    <property type="entry name" value="Beta-lactam/transpept-like"/>
</dbReference>
<dbReference type="AlphaFoldDB" id="D2QHL6"/>
<dbReference type="STRING" id="504472.Slin_3823"/>
<evidence type="ECO:0000259" key="2">
    <source>
        <dbReference type="Pfam" id="PF00144"/>
    </source>
</evidence>
<dbReference type="KEGG" id="sli:Slin_3823"/>
<dbReference type="eggNOG" id="COG1680">
    <property type="taxonomic scope" value="Bacteria"/>
</dbReference>
<dbReference type="InterPro" id="IPR050491">
    <property type="entry name" value="AmpC-like"/>
</dbReference>
<feature type="domain" description="Beta-lactamase-related" evidence="2">
    <location>
        <begin position="32"/>
        <end position="382"/>
    </location>
</feature>
<organism evidence="3 4">
    <name type="scientific">Spirosoma linguale (strain ATCC 33905 / DSM 74 / LMG 10896 / Claus 1)</name>
    <dbReference type="NCBI Taxonomy" id="504472"/>
    <lineage>
        <taxon>Bacteria</taxon>
        <taxon>Pseudomonadati</taxon>
        <taxon>Bacteroidota</taxon>
        <taxon>Cytophagia</taxon>
        <taxon>Cytophagales</taxon>
        <taxon>Cytophagaceae</taxon>
        <taxon>Spirosoma</taxon>
    </lineage>
</organism>
<dbReference type="Gene3D" id="3.40.710.10">
    <property type="entry name" value="DD-peptidase/beta-lactamase superfamily"/>
    <property type="match status" value="1"/>
</dbReference>
<reference evidence="3 4" key="1">
    <citation type="journal article" date="2010" name="Stand. Genomic Sci.">
        <title>Complete genome sequence of Spirosoma linguale type strain (1).</title>
        <authorList>
            <person name="Lail K."/>
            <person name="Sikorski J."/>
            <person name="Saunders E."/>
            <person name="Lapidus A."/>
            <person name="Glavina Del Rio T."/>
            <person name="Copeland A."/>
            <person name="Tice H."/>
            <person name="Cheng J.-F."/>
            <person name="Lucas S."/>
            <person name="Nolan M."/>
            <person name="Bruce D."/>
            <person name="Goodwin L."/>
            <person name="Pitluck S."/>
            <person name="Ivanova N."/>
            <person name="Mavromatis K."/>
            <person name="Ovchinnikova G."/>
            <person name="Pati A."/>
            <person name="Chen A."/>
            <person name="Palaniappan K."/>
            <person name="Land M."/>
            <person name="Hauser L."/>
            <person name="Chang Y.-J."/>
            <person name="Jeffries C.D."/>
            <person name="Chain P."/>
            <person name="Brettin T."/>
            <person name="Detter J.C."/>
            <person name="Schuetze A."/>
            <person name="Rohde M."/>
            <person name="Tindall B.J."/>
            <person name="Goeker M."/>
            <person name="Bristow J."/>
            <person name="Eisen J.A."/>
            <person name="Markowitz V."/>
            <person name="Hugenholtz P."/>
            <person name="Kyrpides N.C."/>
            <person name="Klenk H.-P."/>
            <person name="Chen F."/>
        </authorList>
    </citation>
    <scope>NUCLEOTIDE SEQUENCE [LARGE SCALE GENOMIC DNA]</scope>
    <source>
        <strain evidence="4">ATCC 33905 / DSM 74 / LMG 10896 / Claus 1</strain>
    </source>
</reference>
<gene>
    <name evidence="3" type="ordered locus">Slin_3823</name>
</gene>
<dbReference type="SUPFAM" id="SSF56601">
    <property type="entry name" value="beta-lactamase/transpeptidase-like"/>
    <property type="match status" value="1"/>
</dbReference>
<feature type="signal peptide" evidence="1">
    <location>
        <begin position="1"/>
        <end position="21"/>
    </location>
</feature>
<accession>D2QHL6</accession>
<sequence length="398" mass="44975">MRSQRFIIYTVLMFSATLSMAFGQSRFDTLTRALQRVYQSDSLPGLSVVLVNGKTIIYQHSFGYANIEQQIKYSTRSIQTIGSVSKTFAAIALMKAVELGYFDLDTDINTILPFKVVNPNAPTSRITVRQLANHTSGIVDNPSIFYDTYQFDTTLAGYSPMAYANLKRLGFNQQVSDRSLARFMYDYLNEKGQYYSKQNFGLDAAGRSSSYSNIGSALAAYLVEIKSGMSYADFTRQYIFRPLRMRQTSWFLDAKRLTRYARPYDDNFSVLPFYHLITYPDGGLRTNTSDLGKYLIALLKGYEGGEKLLKRSSYSAMFTPQFAKESPPKGIRLTTRNKGIFWNLYVNGTIGHDGDDPGVSSFLFFNPRTGLGGVFLSNKYVADKKSITDLLMQFISTR</sequence>
<name>D2QHL6_SPILD</name>
<keyword evidence="4" id="KW-1185">Reference proteome</keyword>
<dbReference type="EMBL" id="CP001769">
    <property type="protein sequence ID" value="ADB39815.1"/>
    <property type="molecule type" value="Genomic_DNA"/>
</dbReference>
<keyword evidence="1" id="KW-0732">Signal</keyword>
<evidence type="ECO:0000256" key="1">
    <source>
        <dbReference type="SAM" id="SignalP"/>
    </source>
</evidence>
<protein>
    <submittedName>
        <fullName evidence="3">Beta-lactamase</fullName>
    </submittedName>
</protein>
<dbReference type="Proteomes" id="UP000002028">
    <property type="component" value="Chromosome"/>
</dbReference>
<dbReference type="HOGENOM" id="CLU_020027_15_1_10"/>
<dbReference type="InterPro" id="IPR001466">
    <property type="entry name" value="Beta-lactam-related"/>
</dbReference>
<dbReference type="Pfam" id="PF00144">
    <property type="entry name" value="Beta-lactamase"/>
    <property type="match status" value="1"/>
</dbReference>
<dbReference type="PANTHER" id="PTHR46825:SF9">
    <property type="entry name" value="BETA-LACTAMASE-RELATED DOMAIN-CONTAINING PROTEIN"/>
    <property type="match status" value="1"/>
</dbReference>
<evidence type="ECO:0000313" key="3">
    <source>
        <dbReference type="EMBL" id="ADB39815.1"/>
    </source>
</evidence>